<evidence type="ECO:0000313" key="2">
    <source>
        <dbReference type="Proteomes" id="UP000594454"/>
    </source>
</evidence>
<protein>
    <submittedName>
        <fullName evidence="1">Uncharacterized protein</fullName>
    </submittedName>
</protein>
<gene>
    <name evidence="1" type="ORF">HERILL_LOCUS588</name>
</gene>
<organism evidence="1 2">
    <name type="scientific">Hermetia illucens</name>
    <name type="common">Black soldier fly</name>
    <dbReference type="NCBI Taxonomy" id="343691"/>
    <lineage>
        <taxon>Eukaryota</taxon>
        <taxon>Metazoa</taxon>
        <taxon>Ecdysozoa</taxon>
        <taxon>Arthropoda</taxon>
        <taxon>Hexapoda</taxon>
        <taxon>Insecta</taxon>
        <taxon>Pterygota</taxon>
        <taxon>Neoptera</taxon>
        <taxon>Endopterygota</taxon>
        <taxon>Diptera</taxon>
        <taxon>Brachycera</taxon>
        <taxon>Stratiomyomorpha</taxon>
        <taxon>Stratiomyidae</taxon>
        <taxon>Hermetiinae</taxon>
        <taxon>Hermetia</taxon>
    </lineage>
</organism>
<dbReference type="Proteomes" id="UP000594454">
    <property type="component" value="Chromosome 1"/>
</dbReference>
<keyword evidence="2" id="KW-1185">Reference proteome</keyword>
<dbReference type="OrthoDB" id="8065581at2759"/>
<dbReference type="InParanoid" id="A0A7R8YL80"/>
<evidence type="ECO:0000313" key="1">
    <source>
        <dbReference type="EMBL" id="CAD7077223.1"/>
    </source>
</evidence>
<name>A0A7R8YL80_HERIL</name>
<sequence>MKEQMDIAKQVEVLERSYRKDGSAEYLAKKREKLQALMMMFRANHRKLLGLLKPDDPYFSVQEEMEAKFVVMKVFIESDQAQIGSRLTTGKEDGDQTVIPSGTSGATYDGVLADNCTIRGLTSIPPAGTYTEKRQTYGFWRTCRNYRESKFRSLLASPRYGVSS</sequence>
<dbReference type="AlphaFoldDB" id="A0A7R8YL80"/>
<accession>A0A7R8YL80</accession>
<dbReference type="EMBL" id="LR899009">
    <property type="protein sequence ID" value="CAD7077223.1"/>
    <property type="molecule type" value="Genomic_DNA"/>
</dbReference>
<proteinExistence type="predicted"/>
<reference evidence="1 2" key="1">
    <citation type="submission" date="2020-11" db="EMBL/GenBank/DDBJ databases">
        <authorList>
            <person name="Wallbank WR R."/>
            <person name="Pardo Diaz C."/>
            <person name="Kozak K."/>
            <person name="Martin S."/>
            <person name="Jiggins C."/>
            <person name="Moest M."/>
            <person name="Warren A I."/>
            <person name="Generalovic N T."/>
            <person name="Byers J.R.P. K."/>
            <person name="Montejo-Kovacevich G."/>
            <person name="Yen C E."/>
        </authorList>
    </citation>
    <scope>NUCLEOTIDE SEQUENCE [LARGE SCALE GENOMIC DNA]</scope>
</reference>